<feature type="domain" description="Cadherin" evidence="9">
    <location>
        <begin position="2703"/>
        <end position="2806"/>
    </location>
</feature>
<dbReference type="PROSITE" id="PS00232">
    <property type="entry name" value="CADHERIN_1"/>
    <property type="match status" value="12"/>
</dbReference>
<organism evidence="10 11">
    <name type="scientific">Saccoglossus kowalevskii</name>
    <name type="common">Acorn worm</name>
    <dbReference type="NCBI Taxonomy" id="10224"/>
    <lineage>
        <taxon>Eukaryota</taxon>
        <taxon>Metazoa</taxon>
        <taxon>Hemichordata</taxon>
        <taxon>Enteropneusta</taxon>
        <taxon>Harrimaniidae</taxon>
        <taxon>Saccoglossus</taxon>
    </lineage>
</organism>
<feature type="domain" description="Cadherin" evidence="9">
    <location>
        <begin position="804"/>
        <end position="907"/>
    </location>
</feature>
<keyword evidence="7" id="KW-0812">Transmembrane</keyword>
<dbReference type="InterPro" id="IPR020894">
    <property type="entry name" value="Cadherin_CS"/>
</dbReference>
<feature type="region of interest" description="Disordered" evidence="6">
    <location>
        <begin position="3913"/>
        <end position="3941"/>
    </location>
</feature>
<feature type="domain" description="Cadherin" evidence="9">
    <location>
        <begin position="369"/>
        <end position="482"/>
    </location>
</feature>
<keyword evidence="10" id="KW-1185">Reference proteome</keyword>
<sequence>MVQLFEFSILKVLVTLLLVFIPDMQTSCETTEPEPTTTSGCQPIDAANHCGSNLYIFNHFEGIPNSIAPDVGDIRGEVPNGAIVNYTIFDGDASTAFTVDSNGVITQLKMLDREVMGTYAFTVTVIGCQFEKSIPVQVNLIDLNDETPAWSTIQYYAEWIDGTVAATTIAVLYATDDDLAENGEITYVVEPPFDDYFATDNNVVYNKNQLRLSDFQNDGRIGLNFDENEITVQVSAEDNGSEPKKAANTAKITIKITSQVEDGFENITLQSGFVYENQPNGTYITTIQSETSDDYEVIFEVAGTNELFQIDPISRNVTTTVQLDREVNSMYHLVIIGHMTDTTKCFINPIAEELIIHILDTNDNYPEFRYNTSSGSIAENSPPNTTVHMMPLIEATDADIDLNAAVVYSLSGDGSDQFQIDEITGIITTADNENVLDLDREIQDTYELTVTAADMGGDVDNLNTTISIVIYISDVNDNTPEFNETSYEFELDEDTPVNYVIGTLIAEDYDIGLNGRVLYSTVDGSHGDFDIDTYSGDLFVTGILDRESIPSYVINISAYDTGNPILESYTVVIIDILDINDNSPVFSSDLYIGSIEESAQLDSYVLTVRATDDDDGINANVSYYTSSSDFSIDPITGDITTNSTDYDFEDNGKLNYEFTVYANDQGIPALTSSSSVRVQILDSNDNAPQFTESAYYGNIDENSLSDTTVIIDRFIEVSDADTGLNAAIVYTLAGEGSDQFQIDNISGIITTSDNDTALNLDREAIDQYELVVTACDRNGLDGSLNTSAYLYIQINDVNDEIPAFDDYHNFTVSEHADIGHVVGRVRAFDNDTGINARLTYSVVSGSGGKFDVDPRNGAIFVASQLDREHTMTYILKLSVSDSGVNILQDFTEVEIQVLDVNDNSPTFTSDIYVADVEEELPSGTYLFTVTASDPDVGRNSNILFRLNTTDFAINDTTGDVLTTTVLDYEDEENRIYEFQVFASDQGEIPMTSSVLVKVYVFDTNDNAPIFTQHVYYGNIEENSGPGTTVIMTRDILASDVDQGLNSSIVYSISGNNSDQFRIDNKTGVLETSNSGNLDLDRETVDFYEIILTAFDRNGMEGSRNTSVFIHVTVNDDNDNNPAFEDTLYTFDTSEGANVGDSVGSIHADDEDIDINARLTYSVIGGSDGKFVVDADSGEILVASNLDRETKSAYTINMSVSDSGEVIRRNFTEVHIQVIDTNDNTPEFDTDFYLSNVEEELTSGTYLFTVTASDPDVGSNCDIVFSLDTLDFAINDTTGEISTSTSLDFEDEDNRIYEFYVFATDQGEPALTSSAFVKIQVVDINDNAPDFTEHFYHGNVDENSVAGTTVNMLRSILATDEDQGMNASIIYQLDGDGSDQFLIDERTGVMTTKTSSLDREVKALYELRVIAFDRDMTAGSLNTSVPVHITISDVNDNRPSFDGLLYYFTVREDAEIGYSIGNASAVDDDASINSRLTYSIIDGSGGKFNIHPNTGDIFVLSKLDRESEETYIINITVSDSGVEILQDFATVQIQLLDVNDNTPAFDSNIYVAEVEEELPSGTYLFTVTATDPDAGSNGDVSYSLNTTDFAVDEITGEVSINQSLDYEDGDNRKYTFQVFAADRGDVIKTSTAMIIIYVVDVNDNEPDFVEPVFYGNIDESSVAGTTVIMIRDVMATDLDNGPNASIIYSLDGGVPFSINERTGVITATGLLDREARGDYELTVTASDRDGLEGSRDATATVNVTVNDINDNSPEFLQSSYDFNVAENASIHTTIGVVHAGDDDIGINGRLTYILTSGGQGKFGIDYKTGEIFTLDKLDYENTVVYSLNVSVSDGGEHVLQDWVDVTIRVSDVNDNYPAFTRDVYVGNVTENLAVNSDVLTVLVTDADSFTNSDITFMLDTSNFQIDDQTVSVIVFAFDAGQPSLTSSALVRVTVLDTNDNAPIFSAGHYDTMIFNGMWDNYPVLVTHADDADSGDNGRISFRISDNTTDLFTVDTKGVVTITGIVNYDELLRDGLLDDEDALQFLVVAVDNGSSQLQNSTTVNVTVVNVELSDDAGDCVSDITGCGSNWYQFTIDEHSPAGTFVGNISEEAEHFPDSTYSVLEEYAVDVFNISDTGVIVTLTNNIDREENSTITFTVVIQFHQNATKYVPVVVVMLDINDNAPIFSPISYSAEVLEYSPAGTFIIPLHATDLDAGLYGTVYYVIQQDSFFWMDANNLRSLQTLVISDLVDAGILVNDNIVELDVYAIDGGNKLSVNNATINLNITQLLDDNNQTCLNTTSCGSDWYMFNVTEESSPGQFVGNISEEAYDISNPSYFILQDHAALLFKVHDEGVLVVGESRIDREEFKYIQLTIVILSETNTTIKYIPVHVDVVDINDNRPEFSRISYSVNISEHSPVDTFIVPVYATDADSGTNGEVSFYIAEPHNNTFWMDNNNLRSRYELILNDGNYASHQTIYIYAMDKGNVVSSVYASVDLLIHPYSTLNCNGTFQNGSICGSDWYRFTVDENSSGAVVGNISNEARGMDDPMYSVLQDYAARVFDIAGDGTISTSVNIDREINDTITFTVVITNRLVTISKYVYVHVDVIDVNDNVPVFGDTSYSANILEHSPTDTFITPVHASDLDAGSNGNVHYKVVLDNFFWMDGNNLRCTKKLVKQEMVDENIHFRNNDIVEVVIYARDGGGRMSINNATVWLQISTLAPDEQITFEKRKVRVFENQPNGTHIATVTTTAYPEYDVKYSFSQPNSTDFHINQTTGEVTTIRSLDREIRKTYEYFVKVYVEDDVVCLTDAIIAELNITVLDENDNHPSFSKTQGYHGEIMENPSYRMEVHMPHPIMSTDGDYGFNASTIYTLSGDGHEQFKIDGKTGVITATDDESVLDLDREKRDRYDLEVIVSDRDGVDDLSLSTSVPLTIVLLDVNDNYPQFSHNEYYYEIFENTTSSYKIGVISATDIDRENNAAVSFEIRDGSDGDFQINRNTGVLSVSNTIDRENKAQYILNISASDHGQPINTNFTRVVIKLLDVNDNQPIFKSTMQNSAYILEEEPIGGHVLTVIAEDPDDGLNGQIKTNKTFDYEDLSDRLHVFEVFAADNNEPYHVSTATVTVSVTDINDNTPVFTESEYESTVGDGMLADEVVVVVKATDADDGSVFYDLENYDSDFAIERNRGIVRTNRTINFDQICLGAAIPCIIDLNISATDDGNPPRSNYAIVHVQIEITDINDNNPVFTLSWYTGEVNEGNYTNMNTYILQVTATDTDIDENAGIEYSITDGNNGVFAIEPTTGYIYANSNIDREYNSSYCNTKYTMTVMAQDNGSPQLNSTTGVEITVLDVNDNVPKFNQSVPYKGWVEENALYSVDIVTVSATDDDEGDNARISYAIVSGGDDAVRINPDSGLIQPTWNAQIDYEDTEGRNYTLIIQATDAGNPPLSSKAIVHIYVIDVNDNTPYFMSNSYVAEVSMDEPVDYLVITVLAVDSDSGENGRITYTTNVEYFHLDNETGEITIQKELDTSKDFTFTVNASDNGTPVKWNTTEVTISVKETNIYAPVFDQTFYSLSVTENVPAGEHVVTVTATDRDAGNISLVEVEGAKFTITDGNDNGFFVINGTTGEIFTTGEIDRETAAYVNLEVTAHDGGTPPKNDTTVVQITIIDVNDEQPVIDRVNVPYNIFHDSPNGTFVMNVTASDPDEIGSLMFSLEHSMYDVQTSFDIDNETGAVTTTNKMMIQVYYLLVHVNDGVNNAKSEVFKVNVVYNDPNLNAPIFIHDANTSYNTTIPYDLQVYSTLSGLNIQAEDADEGSNGKVTYTMGEGNFRKIFAINATSASITTRDRLLPYFDWYNLTVIASDAGYKPKSSSVTVYIHVTDTDTDTTEEPNTTASAAESGAQTKTWAVATSSTTGILAAILVILTVMYCVTLKRKSVPVQYPPQLPPRTPLHNNDKSKQLDGDTGSETIHHTYLEPGKINTDEPYEIPRAKAMSASEYLKLNPEIRHMYLHMNDEDEYLRMETPQSDILTDPEGYIDSGNSVEDTV</sequence>
<dbReference type="SMART" id="SM00112">
    <property type="entry name" value="CA"/>
    <property type="match status" value="36"/>
</dbReference>
<dbReference type="RefSeq" id="XP_006811702.1">
    <property type="nucleotide sequence ID" value="XM_006811639.1"/>
</dbReference>
<feature type="domain" description="Cadherin" evidence="9">
    <location>
        <begin position="2382"/>
        <end position="2593"/>
    </location>
</feature>
<name>A0ABM0LVB1_SACKO</name>
<evidence type="ECO:0000256" key="5">
    <source>
        <dbReference type="PROSITE-ProRule" id="PRU00043"/>
    </source>
</evidence>
<feature type="domain" description="Cadherin" evidence="9">
    <location>
        <begin position="1124"/>
        <end position="1227"/>
    </location>
</feature>
<evidence type="ECO:0000256" key="6">
    <source>
        <dbReference type="SAM" id="MobiDB-lite"/>
    </source>
</evidence>
<dbReference type="Pfam" id="PF00028">
    <property type="entry name" value="Cadherin"/>
    <property type="match status" value="23"/>
</dbReference>
<dbReference type="PANTHER" id="PTHR24027">
    <property type="entry name" value="CADHERIN-23"/>
    <property type="match status" value="1"/>
</dbReference>
<keyword evidence="4 7" id="KW-0472">Membrane</keyword>
<feature type="domain" description="Cadherin" evidence="9">
    <location>
        <begin position="1859"/>
        <end position="1943"/>
    </location>
</feature>
<feature type="domain" description="Cadherin" evidence="9">
    <location>
        <begin position="908"/>
        <end position="1010"/>
    </location>
</feature>
<dbReference type="PROSITE" id="PS50268">
    <property type="entry name" value="CADHERIN_2"/>
    <property type="match status" value="35"/>
</dbReference>
<protein>
    <submittedName>
        <fullName evidence="11">Protocadherin Fat 4-like</fullName>
    </submittedName>
</protein>
<feature type="domain" description="Cadherin" evidence="9">
    <location>
        <begin position="1331"/>
        <end position="1440"/>
    </location>
</feature>
<keyword evidence="8" id="KW-0732">Signal</keyword>
<dbReference type="PRINTS" id="PR00205">
    <property type="entry name" value="CADHERIN"/>
</dbReference>
<evidence type="ECO:0000256" key="8">
    <source>
        <dbReference type="SAM" id="SignalP"/>
    </source>
</evidence>
<feature type="domain" description="Cadherin" evidence="9">
    <location>
        <begin position="3053"/>
        <end position="3112"/>
    </location>
</feature>
<feature type="domain" description="Cadherin" evidence="9">
    <location>
        <begin position="3756"/>
        <end position="3864"/>
    </location>
</feature>
<evidence type="ECO:0000256" key="3">
    <source>
        <dbReference type="ARBA" id="ARBA00022837"/>
    </source>
</evidence>
<feature type="domain" description="Cadherin" evidence="9">
    <location>
        <begin position="3541"/>
        <end position="3650"/>
    </location>
</feature>
<comment type="subcellular location">
    <subcellularLocation>
        <location evidence="1">Membrane</location>
    </subcellularLocation>
</comment>
<feature type="domain" description="Cadherin" evidence="9">
    <location>
        <begin position="151"/>
        <end position="273"/>
    </location>
</feature>
<feature type="domain" description="Cadherin" evidence="9">
    <location>
        <begin position="3334"/>
        <end position="3441"/>
    </location>
</feature>
<evidence type="ECO:0000256" key="4">
    <source>
        <dbReference type="ARBA" id="ARBA00023136"/>
    </source>
</evidence>
<feature type="domain" description="Cadherin" evidence="9">
    <location>
        <begin position="1011"/>
        <end position="1123"/>
    </location>
</feature>
<feature type="domain" description="Cadherin" evidence="9">
    <location>
        <begin position="73"/>
        <end position="150"/>
    </location>
</feature>
<dbReference type="InterPro" id="IPR015919">
    <property type="entry name" value="Cadherin-like_sf"/>
</dbReference>
<feature type="domain" description="Cadherin" evidence="9">
    <location>
        <begin position="2923"/>
        <end position="3026"/>
    </location>
</feature>
<feature type="domain" description="Cadherin" evidence="9">
    <location>
        <begin position="3651"/>
        <end position="3752"/>
    </location>
</feature>
<feature type="domain" description="Cadherin" evidence="9">
    <location>
        <begin position="3222"/>
        <end position="3332"/>
    </location>
</feature>
<feature type="domain" description="Cadherin" evidence="9">
    <location>
        <begin position="587"/>
        <end position="690"/>
    </location>
</feature>
<feature type="domain" description="Cadherin" evidence="9">
    <location>
        <begin position="1962"/>
        <end position="2049"/>
    </location>
</feature>
<dbReference type="Gene3D" id="2.60.40.60">
    <property type="entry name" value="Cadherins"/>
    <property type="match status" value="38"/>
</dbReference>
<evidence type="ECO:0000256" key="1">
    <source>
        <dbReference type="ARBA" id="ARBA00004370"/>
    </source>
</evidence>
<feature type="domain" description="Cadherin" evidence="9">
    <location>
        <begin position="2165"/>
        <end position="2273"/>
    </location>
</feature>
<feature type="domain" description="Cadherin" evidence="9">
    <location>
        <begin position="2281"/>
        <end position="2381"/>
    </location>
</feature>
<dbReference type="Proteomes" id="UP000694865">
    <property type="component" value="Unplaced"/>
</dbReference>
<evidence type="ECO:0000256" key="7">
    <source>
        <dbReference type="SAM" id="Phobius"/>
    </source>
</evidence>
<feature type="domain" description="Cadherin" evidence="9">
    <location>
        <begin position="1228"/>
        <end position="1330"/>
    </location>
</feature>
<feature type="domain" description="Cadherin" evidence="9">
    <location>
        <begin position="3113"/>
        <end position="3221"/>
    </location>
</feature>
<feature type="chain" id="PRO_5045507088" evidence="8">
    <location>
        <begin position="29"/>
        <end position="4018"/>
    </location>
</feature>
<feature type="domain" description="Cadherin" evidence="9">
    <location>
        <begin position="2065"/>
        <end position="2164"/>
    </location>
</feature>
<feature type="domain" description="Cadherin" evidence="9">
    <location>
        <begin position="1441"/>
        <end position="1544"/>
    </location>
</feature>
<dbReference type="GeneID" id="100377212"/>
<feature type="transmembrane region" description="Helical" evidence="7">
    <location>
        <begin position="3878"/>
        <end position="3902"/>
    </location>
</feature>
<feature type="domain" description="Cadherin" evidence="9">
    <location>
        <begin position="2594"/>
        <end position="2704"/>
    </location>
</feature>
<reference evidence="11" key="1">
    <citation type="submission" date="2025-08" db="UniProtKB">
        <authorList>
            <consortium name="RefSeq"/>
        </authorList>
    </citation>
    <scope>IDENTIFICATION</scope>
    <source>
        <tissue evidence="11">Testes</tissue>
    </source>
</reference>
<evidence type="ECO:0000259" key="9">
    <source>
        <dbReference type="PROSITE" id="PS50268"/>
    </source>
</evidence>
<feature type="domain" description="Cadherin" evidence="9">
    <location>
        <begin position="2808"/>
        <end position="2922"/>
    </location>
</feature>
<feature type="domain" description="Cadherin" evidence="9">
    <location>
        <begin position="274"/>
        <end position="368"/>
    </location>
</feature>
<evidence type="ECO:0000313" key="11">
    <source>
        <dbReference type="RefSeq" id="XP_006811702.1"/>
    </source>
</evidence>
<accession>A0ABM0LVB1</accession>
<proteinExistence type="predicted"/>
<gene>
    <name evidence="11" type="primary">LOC100377212</name>
</gene>
<feature type="signal peptide" evidence="8">
    <location>
        <begin position="1"/>
        <end position="28"/>
    </location>
</feature>
<feature type="domain" description="Cadherin" evidence="9">
    <location>
        <begin position="1755"/>
        <end position="1858"/>
    </location>
</feature>
<keyword evidence="2" id="KW-0677">Repeat</keyword>
<dbReference type="CDD" id="cd11304">
    <property type="entry name" value="Cadherin_repeat"/>
    <property type="match status" value="35"/>
</dbReference>
<dbReference type="InterPro" id="IPR039808">
    <property type="entry name" value="Cadherin"/>
</dbReference>
<evidence type="ECO:0000313" key="10">
    <source>
        <dbReference type="Proteomes" id="UP000694865"/>
    </source>
</evidence>
<keyword evidence="3 5" id="KW-0106">Calcium</keyword>
<feature type="domain" description="Cadherin" evidence="9">
    <location>
        <begin position="1545"/>
        <end position="1647"/>
    </location>
</feature>
<keyword evidence="7" id="KW-1133">Transmembrane helix</keyword>
<feature type="domain" description="Cadherin" evidence="9">
    <location>
        <begin position="3442"/>
        <end position="3540"/>
    </location>
</feature>
<dbReference type="InterPro" id="IPR002126">
    <property type="entry name" value="Cadherin-like_dom"/>
</dbReference>
<feature type="domain" description="Cadherin" evidence="9">
    <location>
        <begin position="483"/>
        <end position="586"/>
    </location>
</feature>
<dbReference type="SUPFAM" id="SSF49313">
    <property type="entry name" value="Cadherin-like"/>
    <property type="match status" value="36"/>
</dbReference>
<feature type="domain" description="Cadherin" evidence="9">
    <location>
        <begin position="691"/>
        <end position="804"/>
    </location>
</feature>
<feature type="domain" description="Cadherin" evidence="9">
    <location>
        <begin position="1648"/>
        <end position="1754"/>
    </location>
</feature>
<evidence type="ECO:0000256" key="2">
    <source>
        <dbReference type="ARBA" id="ARBA00022737"/>
    </source>
</evidence>
<dbReference type="PANTHER" id="PTHR24027:SF438">
    <property type="entry name" value="CADHERIN 23"/>
    <property type="match status" value="1"/>
</dbReference>